<accession>A0A2G5C1S1</accession>
<gene>
    <name evidence="3" type="ORF">AQUCO_12200010v1</name>
</gene>
<feature type="compositionally biased region" description="Basic and acidic residues" evidence="2">
    <location>
        <begin position="138"/>
        <end position="148"/>
    </location>
</feature>
<organism evidence="3 4">
    <name type="scientific">Aquilegia coerulea</name>
    <name type="common">Rocky mountain columbine</name>
    <dbReference type="NCBI Taxonomy" id="218851"/>
    <lineage>
        <taxon>Eukaryota</taxon>
        <taxon>Viridiplantae</taxon>
        <taxon>Streptophyta</taxon>
        <taxon>Embryophyta</taxon>
        <taxon>Tracheophyta</taxon>
        <taxon>Spermatophyta</taxon>
        <taxon>Magnoliopsida</taxon>
        <taxon>Ranunculales</taxon>
        <taxon>Ranunculaceae</taxon>
        <taxon>Thalictroideae</taxon>
        <taxon>Aquilegia</taxon>
    </lineage>
</organism>
<name>A0A2G5C1S1_AQUCA</name>
<feature type="compositionally biased region" description="Polar residues" evidence="2">
    <location>
        <begin position="128"/>
        <end position="137"/>
    </location>
</feature>
<feature type="region of interest" description="Disordered" evidence="2">
    <location>
        <begin position="73"/>
        <end position="148"/>
    </location>
</feature>
<dbReference type="OrthoDB" id="1939754at2759"/>
<evidence type="ECO:0000313" key="4">
    <source>
        <dbReference type="Proteomes" id="UP000230069"/>
    </source>
</evidence>
<proteinExistence type="predicted"/>
<protein>
    <submittedName>
        <fullName evidence="3">Uncharacterized protein</fullName>
    </submittedName>
</protein>
<dbReference type="STRING" id="218851.A0A2G5C1S1"/>
<dbReference type="PANTHER" id="PTHR33701:SF3">
    <property type="entry name" value="TRANSCRIPTIONAL REGULATOR ATRX"/>
    <property type="match status" value="1"/>
</dbReference>
<feature type="compositionally biased region" description="Basic and acidic residues" evidence="2">
    <location>
        <begin position="108"/>
        <end position="122"/>
    </location>
</feature>
<dbReference type="Proteomes" id="UP000230069">
    <property type="component" value="Unassembled WGS sequence"/>
</dbReference>
<dbReference type="EMBL" id="KZ305138">
    <property type="protein sequence ID" value="PIA25231.1"/>
    <property type="molecule type" value="Genomic_DNA"/>
</dbReference>
<evidence type="ECO:0000313" key="3">
    <source>
        <dbReference type="EMBL" id="PIA25230.1"/>
    </source>
</evidence>
<evidence type="ECO:0000256" key="1">
    <source>
        <dbReference type="SAM" id="Coils"/>
    </source>
</evidence>
<feature type="coiled-coil region" evidence="1">
    <location>
        <begin position="23"/>
        <end position="57"/>
    </location>
</feature>
<dbReference type="FunCoup" id="A0A2G5C1S1">
    <property type="interactions" value="1695"/>
</dbReference>
<keyword evidence="1" id="KW-0175">Coiled coil</keyword>
<dbReference type="PANTHER" id="PTHR33701">
    <property type="entry name" value="TRANSMEMBRANE PROTEIN"/>
    <property type="match status" value="1"/>
</dbReference>
<reference evidence="3 4" key="1">
    <citation type="submission" date="2017-09" db="EMBL/GenBank/DDBJ databases">
        <title>WGS assembly of Aquilegia coerulea Goldsmith.</title>
        <authorList>
            <person name="Hodges S."/>
            <person name="Kramer E."/>
            <person name="Nordborg M."/>
            <person name="Tomkins J."/>
            <person name="Borevitz J."/>
            <person name="Derieg N."/>
            <person name="Yan J."/>
            <person name="Mihaltcheva S."/>
            <person name="Hayes R.D."/>
            <person name="Rokhsar D."/>
        </authorList>
    </citation>
    <scope>NUCLEOTIDE SEQUENCE [LARGE SCALE GENOMIC DNA]</scope>
    <source>
        <strain evidence="4">cv. Goldsmith</strain>
    </source>
</reference>
<feature type="coiled-coil region" evidence="1">
    <location>
        <begin position="255"/>
        <end position="282"/>
    </location>
</feature>
<dbReference type="AlphaFoldDB" id="A0A2G5C1S1"/>
<evidence type="ECO:0000256" key="2">
    <source>
        <dbReference type="SAM" id="MobiDB-lite"/>
    </source>
</evidence>
<sequence length="660" mass="74086">MEDSTVMTIEFLRARLLAERSVSKSAKERADELSKKVLELEEQLRVVTLQRKKAEKATVEVLAILENSGIDEYTESFDSNSDEEKVLNEFEEDSINEENPMTSRSRKSKEEEVSGSEREDTFIGRSLSWKSCNSSPNSREKKKDTESRWRHYSFVSTGDSSLKSLVGKSCRKIKRKETRSTTDEVRDDCVLHDAQENELASVSGSSSDYINDKPEPLKENFEERGFLIGQASTEDPGNEISAEVDVSGGKRDVAKDKVEENHTQLINQYEAEENAQREWEEKFKANDERTPDWCEQRNHEDITEESKEIEKVAEHPDTNSSAGQVANFEEKVASVIQEAIANTLPNGSPYAICPDMGCSQVQQGNTSIPEAKNDSDFSFLNQEISVATAEREVKQEWSDTACSWSSEHPANKKLQLQESGRQHNGESSSENPNELQLAIWHEKPNELETVLEALQRAKLSLKHELNRSSLSSPALPLIKMTEPLLPAIETVDAIKIPSSCSGLFRVPIDVEREARSQANLLPPNFDPKVSLTRTYTSMEVTSNEQYSINSGLGMGVPTDLKCETRTWANLMPPHFDPKVLARNEQYSTNRLGLGMGPRDSSLKPYFDPWMDAGLTLPASTMVTYPSYAELIPQMPSTNGVRKSSSRLGDLLRDRSSICNH</sequence>
<keyword evidence="4" id="KW-1185">Reference proteome</keyword>
<dbReference type="EMBL" id="KZ305138">
    <property type="protein sequence ID" value="PIA25230.1"/>
    <property type="molecule type" value="Genomic_DNA"/>
</dbReference>